<name>A0A5B0KM69_9PROT</name>
<evidence type="ECO:0000313" key="2">
    <source>
        <dbReference type="Proteomes" id="UP000325333"/>
    </source>
</evidence>
<gene>
    <name evidence="1" type="ORF">FH063_004275</name>
</gene>
<evidence type="ECO:0000313" key="1">
    <source>
        <dbReference type="EMBL" id="KAA1052498.1"/>
    </source>
</evidence>
<reference evidence="1 2" key="1">
    <citation type="submission" date="2019-07" db="EMBL/GenBank/DDBJ databases">
        <title>Genome sequencing of the stress-tolerant strain Azospirillum brasilense Az19.</title>
        <authorList>
            <person name="Maroniche G.A."/>
            <person name="Garcia J.E."/>
            <person name="Pagnussat L."/>
            <person name="Amenta M."/>
            <person name="Creus C.M."/>
        </authorList>
    </citation>
    <scope>NUCLEOTIDE SEQUENCE [LARGE SCALE GENOMIC DNA]</scope>
    <source>
        <strain evidence="1 2">Az19</strain>
    </source>
</reference>
<comment type="caution">
    <text evidence="1">The sequence shown here is derived from an EMBL/GenBank/DDBJ whole genome shotgun (WGS) entry which is preliminary data.</text>
</comment>
<sequence>MRYVDHKNREGTAEITWHVSASLDLCEGSSKGLGGGRWCDIKGTVKLVRTAVLRRDGASKADYKEETQLMNYIEEYGTNCNAIIENRTWHEAHDRAIAKADWSTVARRDLTTLKAYLDDEAGIRFRD</sequence>
<dbReference type="EMBL" id="VEWN01000027">
    <property type="protein sequence ID" value="KAA1052498.1"/>
    <property type="molecule type" value="Genomic_DNA"/>
</dbReference>
<accession>A0A5B0KM69</accession>
<dbReference type="AlphaFoldDB" id="A0A5B0KM69"/>
<proteinExistence type="predicted"/>
<organism evidence="1 2">
    <name type="scientific">Azospirillum argentinense</name>
    <dbReference type="NCBI Taxonomy" id="2970906"/>
    <lineage>
        <taxon>Bacteria</taxon>
        <taxon>Pseudomonadati</taxon>
        <taxon>Pseudomonadota</taxon>
        <taxon>Alphaproteobacteria</taxon>
        <taxon>Rhodospirillales</taxon>
        <taxon>Azospirillaceae</taxon>
        <taxon>Azospirillum</taxon>
    </lineage>
</organism>
<dbReference type="Proteomes" id="UP000325333">
    <property type="component" value="Unassembled WGS sequence"/>
</dbReference>
<protein>
    <submittedName>
        <fullName evidence="1">Uncharacterized protein</fullName>
    </submittedName>
</protein>